<dbReference type="EMBL" id="GEVL01007671">
    <property type="protein sequence ID" value="JAU69670.1"/>
    <property type="molecule type" value="Transcribed_RNA"/>
</dbReference>
<name>A0A1J3ERN7_NOCCA</name>
<dbReference type="EMBL" id="GEVK01019976">
    <property type="protein sequence ID" value="JAU32856.1"/>
    <property type="molecule type" value="Transcribed_RNA"/>
</dbReference>
<dbReference type="AlphaFoldDB" id="A0A1J3ERN7"/>
<sequence length="107" mass="12689">MVSSYVNIERKEHEERKESGKTLRKIRRAKKLKKKLMTKKQRRKLRFCCKSSRSAIFLSCHLQCMIPSFSHPSRSKRSKKSVSRIKTTFLLVLWRSGPKYAYALEVL</sequence>
<proteinExistence type="predicted"/>
<feature type="compositionally biased region" description="Basic and acidic residues" evidence="1">
    <location>
        <begin position="8"/>
        <end position="21"/>
    </location>
</feature>
<evidence type="ECO:0000313" key="3">
    <source>
        <dbReference type="EMBL" id="JAU69670.1"/>
    </source>
</evidence>
<evidence type="ECO:0000313" key="2">
    <source>
        <dbReference type="EMBL" id="JAU32856.1"/>
    </source>
</evidence>
<gene>
    <name evidence="2" type="ORF">LC_TR2631_c11_g1_i1_g.8839</name>
    <name evidence="3" type="ORF">LE_TR17198_c6_g1_i1_g.55161</name>
</gene>
<organism evidence="2">
    <name type="scientific">Noccaea caerulescens</name>
    <name type="common">Alpine penny-cress</name>
    <name type="synonym">Thlaspi caerulescens</name>
    <dbReference type="NCBI Taxonomy" id="107243"/>
    <lineage>
        <taxon>Eukaryota</taxon>
        <taxon>Viridiplantae</taxon>
        <taxon>Streptophyta</taxon>
        <taxon>Embryophyta</taxon>
        <taxon>Tracheophyta</taxon>
        <taxon>Spermatophyta</taxon>
        <taxon>Magnoliopsida</taxon>
        <taxon>eudicotyledons</taxon>
        <taxon>Gunneridae</taxon>
        <taxon>Pentapetalae</taxon>
        <taxon>rosids</taxon>
        <taxon>malvids</taxon>
        <taxon>Brassicales</taxon>
        <taxon>Brassicaceae</taxon>
        <taxon>Coluteocarpeae</taxon>
        <taxon>Noccaea</taxon>
    </lineage>
</organism>
<reference evidence="2" key="1">
    <citation type="submission" date="2016-07" db="EMBL/GenBank/DDBJ databases">
        <title>De novo transcriptome assembly of four accessions of the metal hyperaccumulator plant Noccaea caerulescens.</title>
        <authorList>
            <person name="Blande D."/>
            <person name="Halimaa P."/>
            <person name="Tervahauta A.I."/>
            <person name="Aarts M.G."/>
            <person name="Karenlampi S.O."/>
        </authorList>
    </citation>
    <scope>NUCLEOTIDE SEQUENCE</scope>
</reference>
<protein>
    <submittedName>
        <fullName evidence="2">Uncharacterized protein</fullName>
    </submittedName>
</protein>
<feature type="region of interest" description="Disordered" evidence="1">
    <location>
        <begin position="1"/>
        <end position="22"/>
    </location>
</feature>
<evidence type="ECO:0000256" key="1">
    <source>
        <dbReference type="SAM" id="MobiDB-lite"/>
    </source>
</evidence>
<accession>A0A1J3ERN7</accession>